<accession>A0A7W3TTG0</accession>
<keyword evidence="6 9" id="KW-1133">Transmembrane helix</keyword>
<comment type="subcellular location">
    <subcellularLocation>
        <location evidence="1">Cell membrane</location>
        <topology evidence="1">Multi-pass membrane protein</topology>
    </subcellularLocation>
</comment>
<dbReference type="AlphaFoldDB" id="A0A7W3TTG0"/>
<dbReference type="PANTHER" id="PTHR33451:SF6">
    <property type="entry name" value="NA(+)_H(+) ANTIPORTER NHAC"/>
    <property type="match status" value="1"/>
</dbReference>
<feature type="transmembrane region" description="Helical" evidence="9">
    <location>
        <begin position="199"/>
        <end position="219"/>
    </location>
</feature>
<evidence type="ECO:0000256" key="2">
    <source>
        <dbReference type="ARBA" id="ARBA00022448"/>
    </source>
</evidence>
<evidence type="ECO:0000256" key="8">
    <source>
        <dbReference type="ARBA" id="ARBA00038435"/>
    </source>
</evidence>
<evidence type="ECO:0000256" key="5">
    <source>
        <dbReference type="ARBA" id="ARBA00022692"/>
    </source>
</evidence>
<evidence type="ECO:0000256" key="4">
    <source>
        <dbReference type="ARBA" id="ARBA00022475"/>
    </source>
</evidence>
<dbReference type="GO" id="GO:0005886">
    <property type="term" value="C:plasma membrane"/>
    <property type="evidence" value="ECO:0007669"/>
    <property type="project" value="UniProtKB-SubCell"/>
</dbReference>
<gene>
    <name evidence="11" type="ORF">H5S40_09490</name>
</gene>
<keyword evidence="4" id="KW-1003">Cell membrane</keyword>
<evidence type="ECO:0000259" key="10">
    <source>
        <dbReference type="Pfam" id="PF03553"/>
    </source>
</evidence>
<evidence type="ECO:0000256" key="9">
    <source>
        <dbReference type="SAM" id="Phobius"/>
    </source>
</evidence>
<dbReference type="Proteomes" id="UP000518316">
    <property type="component" value="Unassembled WGS sequence"/>
</dbReference>
<feature type="transmembrane region" description="Helical" evidence="9">
    <location>
        <begin position="409"/>
        <end position="431"/>
    </location>
</feature>
<feature type="transmembrane region" description="Helical" evidence="9">
    <location>
        <begin position="239"/>
        <end position="259"/>
    </location>
</feature>
<dbReference type="PANTHER" id="PTHR33451">
    <property type="entry name" value="MALATE-2H(+)/NA(+)-LACTATE ANTIPORTER"/>
    <property type="match status" value="1"/>
</dbReference>
<dbReference type="GO" id="GO:0015297">
    <property type="term" value="F:antiporter activity"/>
    <property type="evidence" value="ECO:0007669"/>
    <property type="project" value="UniProtKB-KW"/>
</dbReference>
<dbReference type="InterPro" id="IPR018461">
    <property type="entry name" value="Na/H_Antiport_NhaC-like_C"/>
</dbReference>
<comment type="similarity">
    <text evidence="8">Belongs to the NhaC Na(+)/H(+) (TC 2.A.35) antiporter family.</text>
</comment>
<feature type="transmembrane region" description="Helical" evidence="9">
    <location>
        <begin position="82"/>
        <end position="109"/>
    </location>
</feature>
<evidence type="ECO:0000256" key="7">
    <source>
        <dbReference type="ARBA" id="ARBA00023136"/>
    </source>
</evidence>
<feature type="transmembrane region" description="Helical" evidence="9">
    <location>
        <begin position="21"/>
        <end position="37"/>
    </location>
</feature>
<keyword evidence="2" id="KW-0813">Transport</keyword>
<feature type="transmembrane region" description="Helical" evidence="9">
    <location>
        <begin position="121"/>
        <end position="149"/>
    </location>
</feature>
<evidence type="ECO:0000313" key="12">
    <source>
        <dbReference type="Proteomes" id="UP000518316"/>
    </source>
</evidence>
<evidence type="ECO:0000313" key="11">
    <source>
        <dbReference type="EMBL" id="MBB1070383.1"/>
    </source>
</evidence>
<feature type="transmembrane region" description="Helical" evidence="9">
    <location>
        <begin position="43"/>
        <end position="61"/>
    </location>
</feature>
<feature type="domain" description="Na+/H+ antiporter NhaC-like C-terminal" evidence="10">
    <location>
        <begin position="173"/>
        <end position="454"/>
    </location>
</feature>
<evidence type="ECO:0000256" key="6">
    <source>
        <dbReference type="ARBA" id="ARBA00022989"/>
    </source>
</evidence>
<dbReference type="EMBL" id="JACIVC010000067">
    <property type="protein sequence ID" value="MBB1070383.1"/>
    <property type="molecule type" value="Genomic_DNA"/>
</dbReference>
<keyword evidence="3" id="KW-0050">Antiport</keyword>
<feature type="transmembrane region" description="Helical" evidence="9">
    <location>
        <begin position="315"/>
        <end position="337"/>
    </location>
</feature>
<organism evidence="11 12">
    <name type="scientific">Limosilactobacillus albertensis</name>
    <dbReference type="NCBI Taxonomy" id="2759752"/>
    <lineage>
        <taxon>Bacteria</taxon>
        <taxon>Bacillati</taxon>
        <taxon>Bacillota</taxon>
        <taxon>Bacilli</taxon>
        <taxon>Lactobacillales</taxon>
        <taxon>Lactobacillaceae</taxon>
        <taxon>Limosilactobacillus</taxon>
    </lineage>
</organism>
<reference evidence="11 12" key="1">
    <citation type="submission" date="2020-07" db="EMBL/GenBank/DDBJ databases">
        <title>Description of Limosilactobacillus balticus sp. nov., Limosilactobacillus agrestis sp. nov., Limosilactobacillus albertensis sp. nov., Limosilactobacillus rudii sp. nov., Limosilactobacillus fastidiosus sp. nov., five novel Limosilactobacillus species isolated from the vertebrate gastrointestinal tract, and proposal of 6 subspecies of Limosilactobacillus reuteri adapted to the gastrointestinal tract of specific vertebrate hosts.</title>
        <authorList>
            <person name="Li F."/>
            <person name="Cheng C."/>
            <person name="Zheng J."/>
            <person name="Quevedo R.M."/>
            <person name="Li J."/>
            <person name="Roos S."/>
            <person name="Gaenzle M.G."/>
            <person name="Walter J."/>
        </authorList>
    </citation>
    <scope>NUCLEOTIDE SEQUENCE [LARGE SCALE GENOMIC DNA]</scope>
    <source>
        <strain evidence="11 12">RRLNB_1_1</strain>
    </source>
</reference>
<keyword evidence="7 9" id="KW-0472">Membrane</keyword>
<protein>
    <submittedName>
        <fullName evidence="11">Sodium:proton antiporter</fullName>
    </submittedName>
</protein>
<dbReference type="InterPro" id="IPR052180">
    <property type="entry name" value="NhaC_Na-H+_Antiporter"/>
</dbReference>
<dbReference type="RefSeq" id="WP_182598823.1">
    <property type="nucleotide sequence ID" value="NZ_JACIVC010000067.1"/>
</dbReference>
<keyword evidence="5 9" id="KW-0812">Transmembrane</keyword>
<feature type="transmembrane region" description="Helical" evidence="9">
    <location>
        <begin position="437"/>
        <end position="458"/>
    </location>
</feature>
<evidence type="ECO:0000256" key="3">
    <source>
        <dbReference type="ARBA" id="ARBA00022449"/>
    </source>
</evidence>
<dbReference type="Pfam" id="PF03553">
    <property type="entry name" value="Na_H_antiporter"/>
    <property type="match status" value="1"/>
</dbReference>
<comment type="caution">
    <text evidence="11">The sequence shown here is derived from an EMBL/GenBank/DDBJ whole genome shotgun (WGS) entry which is preliminary data.</text>
</comment>
<sequence>MKATKKSLNQSEPTFGFGESLLILAGILCILGYLIIFKHQEPQAPLFISFVLLAVYGRIRGFKWNTVMDGMRSGLRAGVDPLIIFLSIGVLIATWIFSGTIPTIMYFGFEIISVKFFLPTVFIVCTLVGVACGSSFTTVSTMGIAFIGIGATLKINPGLTAGVIVSGAFCGSNISPLSGTTNLAASVGEISIYKHIKSLLVTDIPAWAICIVLYTFLGLNSKNVSLSAVHKMMNGLANGFWISGWALLPVLLLIILAFLQVPAIPSLGLGSLFAALLGWIHAPSTSISTITNTIMTGYVSHTGDKTIDTLLSKGGIASMLTSLALIIFALALGGLLIKFNIIKAIIDHLAGIVKTPGRLTMATAVTCVGVNLMVGEHYLAIILPGQSFLPAFEKLGLKRAYLTRILNDAGAAVNAIVPWSVSGVFIASTLQINPLNFIPWAFFPFLVTIICVVAGMLVKVPAKQSTVATLATDQA</sequence>
<keyword evidence="12" id="KW-1185">Reference proteome</keyword>
<proteinExistence type="inferred from homology"/>
<name>A0A7W3TTG0_9LACO</name>
<evidence type="ECO:0000256" key="1">
    <source>
        <dbReference type="ARBA" id="ARBA00004651"/>
    </source>
</evidence>